<dbReference type="GO" id="GO:0031625">
    <property type="term" value="F:ubiquitin protein ligase binding"/>
    <property type="evidence" value="ECO:0007669"/>
    <property type="project" value="TreeGrafter"/>
</dbReference>
<dbReference type="InterPro" id="IPR039847">
    <property type="entry name" value="Ubox5"/>
</dbReference>
<dbReference type="InParanoid" id="A0A6P7G319"/>
<evidence type="ECO:0000313" key="7">
    <source>
        <dbReference type="EnsemblMetazoa" id="XP_028143306.1"/>
    </source>
</evidence>
<keyword evidence="8" id="KW-1185">Reference proteome</keyword>
<evidence type="ECO:0000256" key="1">
    <source>
        <dbReference type="ARBA" id="ARBA00022723"/>
    </source>
</evidence>
<dbReference type="GeneID" id="114337109"/>
<dbReference type="AlphaFoldDB" id="A0A6P7G319"/>
<proteinExistence type="predicted"/>
<dbReference type="RefSeq" id="XP_028143306.1">
    <property type="nucleotide sequence ID" value="XM_028287505.1"/>
</dbReference>
<dbReference type="Pfam" id="PF04564">
    <property type="entry name" value="U-box"/>
    <property type="match status" value="1"/>
</dbReference>
<dbReference type="GO" id="GO:0008270">
    <property type="term" value="F:zinc ion binding"/>
    <property type="evidence" value="ECO:0007669"/>
    <property type="project" value="UniProtKB-KW"/>
</dbReference>
<dbReference type="FunCoup" id="A0A6P7G319">
    <property type="interactions" value="1403"/>
</dbReference>
<keyword evidence="2 4" id="KW-0863">Zinc-finger</keyword>
<sequence>MFNFLDSKFAPKVVCRTPATDNYEVDNLISSKYTDKMRGFISFSSIKPPVEVEFEFICPVNIHYIVINTTVGNQKCSGIELLAKKQNCCYVSLGKCFYDNAGVVFCNSRKYSSTQLPPNCDTSFHLAFFKSHAFQHFLNAQSIKIIIFRTEKSVPCIGSVEVWGIPSKTCSKLTVNTIGKLATGSHREISSTSESTPEEFKIPEDFKDDLTYELMTIPMTLPSGKTVDQSTLEKHVESEKSFGRKPCDPFTGIKFSETLKPVINVGLKSRIDMFVLQNSHRSELVNHKRTLGGTSSNHFINTKKRSYCREDSDLEKALSEAKRNVNFKTFTDEEKETNKCMTCKCLFSFLYKIPCDHFYCRQCLLTVSRDLECSICKKAFATKDVQKCYF</sequence>
<dbReference type="SUPFAM" id="SSF57850">
    <property type="entry name" value="RING/U-box"/>
    <property type="match status" value="2"/>
</dbReference>
<evidence type="ECO:0000313" key="8">
    <source>
        <dbReference type="Proteomes" id="UP001652700"/>
    </source>
</evidence>
<feature type="domain" description="U-box" evidence="6">
    <location>
        <begin position="201"/>
        <end position="281"/>
    </location>
</feature>
<gene>
    <name evidence="9" type="primary">LOC114337109</name>
</gene>
<dbReference type="InterPro" id="IPR013083">
    <property type="entry name" value="Znf_RING/FYVE/PHD"/>
</dbReference>
<dbReference type="PROSITE" id="PS00518">
    <property type="entry name" value="ZF_RING_1"/>
    <property type="match status" value="1"/>
</dbReference>
<protein>
    <submittedName>
        <fullName evidence="9">RING finger protein 37</fullName>
    </submittedName>
</protein>
<dbReference type="Pfam" id="PF19318">
    <property type="entry name" value="DUF5918"/>
    <property type="match status" value="1"/>
</dbReference>
<dbReference type="InterPro" id="IPR003613">
    <property type="entry name" value="Ubox_domain"/>
</dbReference>
<evidence type="ECO:0000259" key="6">
    <source>
        <dbReference type="PROSITE" id="PS51698"/>
    </source>
</evidence>
<dbReference type="GO" id="GO:0034450">
    <property type="term" value="F:ubiquitin-ubiquitin ligase activity"/>
    <property type="evidence" value="ECO:0007669"/>
    <property type="project" value="TreeGrafter"/>
</dbReference>
<organism evidence="9">
    <name type="scientific">Diabrotica virgifera virgifera</name>
    <name type="common">western corn rootworm</name>
    <dbReference type="NCBI Taxonomy" id="50390"/>
    <lineage>
        <taxon>Eukaryota</taxon>
        <taxon>Metazoa</taxon>
        <taxon>Ecdysozoa</taxon>
        <taxon>Arthropoda</taxon>
        <taxon>Hexapoda</taxon>
        <taxon>Insecta</taxon>
        <taxon>Pterygota</taxon>
        <taxon>Neoptera</taxon>
        <taxon>Endopterygota</taxon>
        <taxon>Coleoptera</taxon>
        <taxon>Polyphaga</taxon>
        <taxon>Cucujiformia</taxon>
        <taxon>Chrysomeloidea</taxon>
        <taxon>Chrysomelidae</taxon>
        <taxon>Galerucinae</taxon>
        <taxon>Diabroticina</taxon>
        <taxon>Diabroticites</taxon>
        <taxon>Diabrotica</taxon>
    </lineage>
</organism>
<feature type="domain" description="RING-type" evidence="5">
    <location>
        <begin position="340"/>
        <end position="377"/>
    </location>
</feature>
<reference evidence="7" key="2">
    <citation type="submission" date="2025-05" db="UniProtKB">
        <authorList>
            <consortium name="EnsemblMetazoa"/>
        </authorList>
    </citation>
    <scope>IDENTIFICATION</scope>
</reference>
<evidence type="ECO:0000259" key="5">
    <source>
        <dbReference type="PROSITE" id="PS50089"/>
    </source>
</evidence>
<dbReference type="SMART" id="SM00504">
    <property type="entry name" value="Ubox"/>
    <property type="match status" value="1"/>
</dbReference>
<evidence type="ECO:0000256" key="2">
    <source>
        <dbReference type="ARBA" id="ARBA00022771"/>
    </source>
</evidence>
<dbReference type="PROSITE" id="PS50089">
    <property type="entry name" value="ZF_RING_2"/>
    <property type="match status" value="1"/>
</dbReference>
<dbReference type="InterPro" id="IPR001841">
    <property type="entry name" value="Znf_RING"/>
</dbReference>
<dbReference type="CTD" id="22888"/>
<keyword evidence="1" id="KW-0479">Metal-binding</keyword>
<accession>A0A6P7G319</accession>
<dbReference type="Proteomes" id="UP001652700">
    <property type="component" value="Unplaced"/>
</dbReference>
<keyword evidence="3" id="KW-0862">Zinc</keyword>
<dbReference type="KEGG" id="dvv:114337109"/>
<reference evidence="9" key="1">
    <citation type="submission" date="2025-04" db="UniProtKB">
        <authorList>
            <consortium name="RefSeq"/>
        </authorList>
    </citation>
    <scope>IDENTIFICATION</scope>
    <source>
        <tissue evidence="9">Whole insect</tissue>
    </source>
</reference>
<evidence type="ECO:0000256" key="4">
    <source>
        <dbReference type="PROSITE-ProRule" id="PRU00175"/>
    </source>
</evidence>
<dbReference type="InterPro" id="IPR045696">
    <property type="entry name" value="Ubox5_N"/>
</dbReference>
<dbReference type="Gene3D" id="3.30.40.10">
    <property type="entry name" value="Zinc/RING finger domain, C3HC4 (zinc finger)"/>
    <property type="match status" value="2"/>
</dbReference>
<dbReference type="PROSITE" id="PS51698">
    <property type="entry name" value="U_BOX"/>
    <property type="match status" value="1"/>
</dbReference>
<dbReference type="InterPro" id="IPR039925">
    <property type="entry name" value="RNF37_RING-Ubox"/>
</dbReference>
<evidence type="ECO:0000256" key="3">
    <source>
        <dbReference type="ARBA" id="ARBA00022833"/>
    </source>
</evidence>
<dbReference type="InterPro" id="IPR017907">
    <property type="entry name" value="Znf_RING_CS"/>
</dbReference>
<dbReference type="GO" id="GO:0000209">
    <property type="term" value="P:protein polyubiquitination"/>
    <property type="evidence" value="ECO:0007669"/>
    <property type="project" value="TreeGrafter"/>
</dbReference>
<dbReference type="PANTHER" id="PTHR13492">
    <property type="entry name" value="RING FINGER PROTEIN 37"/>
    <property type="match status" value="1"/>
</dbReference>
<dbReference type="PANTHER" id="PTHR13492:SF2">
    <property type="entry name" value="RING FINGER PROTEIN 37"/>
    <property type="match status" value="1"/>
</dbReference>
<evidence type="ECO:0000313" key="9">
    <source>
        <dbReference type="RefSeq" id="XP_028143306.1"/>
    </source>
</evidence>
<dbReference type="GO" id="GO:0005634">
    <property type="term" value="C:nucleus"/>
    <property type="evidence" value="ECO:0007669"/>
    <property type="project" value="TreeGrafter"/>
</dbReference>
<dbReference type="CDD" id="cd16660">
    <property type="entry name" value="RING-Ubox_RNF37"/>
    <property type="match status" value="1"/>
</dbReference>
<dbReference type="EnsemblMetazoa" id="XM_028287505.2">
    <property type="protein sequence ID" value="XP_028143306.1"/>
    <property type="gene ID" value="LOC114337109"/>
</dbReference>
<name>A0A6P7G319_DIAVI</name>
<dbReference type="OrthoDB" id="20295at2759"/>